<gene>
    <name evidence="8" type="ORF">GCM10010439_55950</name>
</gene>
<dbReference type="SUPFAM" id="SSF47203">
    <property type="entry name" value="Acyl-CoA dehydrogenase C-terminal domain-like"/>
    <property type="match status" value="1"/>
</dbReference>
<dbReference type="PANTHER" id="PTHR43884:SF20">
    <property type="entry name" value="ACYL-COA DEHYDROGENASE FADE28"/>
    <property type="match status" value="1"/>
</dbReference>
<comment type="caution">
    <text evidence="8">The sequence shown here is derived from an EMBL/GenBank/DDBJ whole genome shotgun (WGS) entry which is preliminary data.</text>
</comment>
<keyword evidence="4" id="KW-0274">FAD</keyword>
<dbReference type="InterPro" id="IPR013786">
    <property type="entry name" value="AcylCoA_DH/ox_N"/>
</dbReference>
<evidence type="ECO:0000259" key="7">
    <source>
        <dbReference type="Pfam" id="PF02771"/>
    </source>
</evidence>
<proteinExistence type="inferred from homology"/>
<dbReference type="InterPro" id="IPR009100">
    <property type="entry name" value="AcylCoA_DH/oxidase_NM_dom_sf"/>
</dbReference>
<keyword evidence="5" id="KW-0560">Oxidoreductase</keyword>
<dbReference type="EMBL" id="BAAATZ010000029">
    <property type="protein sequence ID" value="GAA2734187.1"/>
    <property type="molecule type" value="Genomic_DNA"/>
</dbReference>
<dbReference type="Proteomes" id="UP001501842">
    <property type="component" value="Unassembled WGS sequence"/>
</dbReference>
<evidence type="ECO:0000256" key="1">
    <source>
        <dbReference type="ARBA" id="ARBA00001974"/>
    </source>
</evidence>
<comment type="cofactor">
    <cofactor evidence="1">
        <name>FAD</name>
        <dbReference type="ChEBI" id="CHEBI:57692"/>
    </cofactor>
</comment>
<keyword evidence="3" id="KW-0285">Flavoprotein</keyword>
<dbReference type="PANTHER" id="PTHR43884">
    <property type="entry name" value="ACYL-COA DEHYDROGENASE"/>
    <property type="match status" value="1"/>
</dbReference>
<name>A0ABP6H3Q2_9ACTN</name>
<evidence type="ECO:0000256" key="3">
    <source>
        <dbReference type="ARBA" id="ARBA00022630"/>
    </source>
</evidence>
<evidence type="ECO:0000313" key="8">
    <source>
        <dbReference type="EMBL" id="GAA2734187.1"/>
    </source>
</evidence>
<reference evidence="9" key="1">
    <citation type="journal article" date="2019" name="Int. J. Syst. Evol. Microbiol.">
        <title>The Global Catalogue of Microorganisms (GCM) 10K type strain sequencing project: providing services to taxonomists for standard genome sequencing and annotation.</title>
        <authorList>
            <consortium name="The Broad Institute Genomics Platform"/>
            <consortium name="The Broad Institute Genome Sequencing Center for Infectious Disease"/>
            <person name="Wu L."/>
            <person name="Ma J."/>
        </authorList>
    </citation>
    <scope>NUCLEOTIDE SEQUENCE [LARGE SCALE GENOMIC DNA]</scope>
    <source>
        <strain evidence="9">JCM 8201</strain>
    </source>
</reference>
<dbReference type="SUPFAM" id="SSF56645">
    <property type="entry name" value="Acyl-CoA dehydrogenase NM domain-like"/>
    <property type="match status" value="1"/>
</dbReference>
<dbReference type="RefSeq" id="WP_344454550.1">
    <property type="nucleotide sequence ID" value="NZ_BAAATZ010000029.1"/>
</dbReference>
<organism evidence="8 9">
    <name type="scientific">Actinocorallia aurantiaca</name>
    <dbReference type="NCBI Taxonomy" id="46204"/>
    <lineage>
        <taxon>Bacteria</taxon>
        <taxon>Bacillati</taxon>
        <taxon>Actinomycetota</taxon>
        <taxon>Actinomycetes</taxon>
        <taxon>Streptosporangiales</taxon>
        <taxon>Thermomonosporaceae</taxon>
        <taxon>Actinocorallia</taxon>
    </lineage>
</organism>
<dbReference type="Gene3D" id="1.20.140.10">
    <property type="entry name" value="Butyryl-CoA Dehydrogenase, subunit A, domain 3"/>
    <property type="match status" value="1"/>
</dbReference>
<feature type="domain" description="Acyl-CoA dehydrogenase/oxidase C-terminal" evidence="6">
    <location>
        <begin position="193"/>
        <end position="313"/>
    </location>
</feature>
<dbReference type="InterPro" id="IPR009075">
    <property type="entry name" value="AcylCo_DH/oxidase_C"/>
</dbReference>
<dbReference type="InterPro" id="IPR036250">
    <property type="entry name" value="AcylCo_DH-like_C"/>
</dbReference>
<evidence type="ECO:0000256" key="5">
    <source>
        <dbReference type="ARBA" id="ARBA00023002"/>
    </source>
</evidence>
<dbReference type="CDD" id="cd00567">
    <property type="entry name" value="ACAD"/>
    <property type="match status" value="1"/>
</dbReference>
<evidence type="ECO:0000313" key="9">
    <source>
        <dbReference type="Proteomes" id="UP001501842"/>
    </source>
</evidence>
<accession>A0ABP6H3Q2</accession>
<dbReference type="Pfam" id="PF02771">
    <property type="entry name" value="Acyl-CoA_dh_N"/>
    <property type="match status" value="1"/>
</dbReference>
<keyword evidence="9" id="KW-1185">Reference proteome</keyword>
<evidence type="ECO:0000256" key="2">
    <source>
        <dbReference type="ARBA" id="ARBA00009347"/>
    </source>
</evidence>
<feature type="domain" description="Acyl-CoA dehydrogenase/oxidase N-terminal" evidence="7">
    <location>
        <begin position="6"/>
        <end position="84"/>
    </location>
</feature>
<sequence>MDLQPSPEQQQLIDAFAGLYGDLAPPEAVRAAEPLGHDSGLWRKLVTTGGVEMALPEDRGGFGASLLDLALVAEQHGRHVAPAPLLEAQVAARLLARLDKPPVDLADLAHGHRLATLAVRPAEHGRAGLVPAGAVADDAIVLAGDRLVLVGLSGTVPVHNLGCLPLADVTLDGEGHPVLAEGPAAVGLFAAAVDEWRVLTAAALSGLAARALEIGVEYVKQRKAFGRFLGEFQAVAHRLADRASEVDGCELLVREAAWAAEADPGRAAELASMALAFAAETARDASHEALHFHGGYGFMLEYPIQLYYRRARAWGAVLESPAAGYRRVAAHHLSAAGERNR</sequence>
<dbReference type="Gene3D" id="1.10.540.10">
    <property type="entry name" value="Acyl-CoA dehydrogenase/oxidase, N-terminal domain"/>
    <property type="match status" value="1"/>
</dbReference>
<evidence type="ECO:0000259" key="6">
    <source>
        <dbReference type="Pfam" id="PF00441"/>
    </source>
</evidence>
<dbReference type="InterPro" id="IPR037069">
    <property type="entry name" value="AcylCoA_DH/ox_N_sf"/>
</dbReference>
<comment type="similarity">
    <text evidence="2">Belongs to the acyl-CoA dehydrogenase family.</text>
</comment>
<dbReference type="Pfam" id="PF00441">
    <property type="entry name" value="Acyl-CoA_dh_1"/>
    <property type="match status" value="1"/>
</dbReference>
<evidence type="ECO:0000256" key="4">
    <source>
        <dbReference type="ARBA" id="ARBA00022827"/>
    </source>
</evidence>
<protein>
    <submittedName>
        <fullName evidence="8">Acyl-CoA dehydrogenase family protein</fullName>
    </submittedName>
</protein>